<dbReference type="InterPro" id="IPR013815">
    <property type="entry name" value="ATP_grasp_subdomain_1"/>
</dbReference>
<evidence type="ECO:0000256" key="7">
    <source>
        <dbReference type="ARBA" id="ARBA00022842"/>
    </source>
</evidence>
<dbReference type="SUPFAM" id="SSF52440">
    <property type="entry name" value="PreATP-grasp domain"/>
    <property type="match status" value="1"/>
</dbReference>
<evidence type="ECO:0000256" key="15">
    <source>
        <dbReference type="PIRSR" id="PIRSR039102-3"/>
    </source>
</evidence>
<dbReference type="InterPro" id="IPR011127">
    <property type="entry name" value="Dala_Dala_lig_N"/>
</dbReference>
<keyword evidence="5 14" id="KW-0547">Nucleotide-binding</keyword>
<evidence type="ECO:0000259" key="17">
    <source>
        <dbReference type="PROSITE" id="PS50975"/>
    </source>
</evidence>
<dbReference type="Proteomes" id="UP000182429">
    <property type="component" value="Unassembled WGS sequence"/>
</dbReference>
<comment type="cofactor">
    <cofactor evidence="1">
        <name>Mn(2+)</name>
        <dbReference type="ChEBI" id="CHEBI:29035"/>
    </cofactor>
</comment>
<evidence type="ECO:0000313" key="18">
    <source>
        <dbReference type="EMBL" id="SDW02934.1"/>
    </source>
</evidence>
<gene>
    <name evidence="12" type="primary">ddl</name>
    <name evidence="18" type="ORF">SAMN04487759_10292</name>
</gene>
<dbReference type="EC" id="6.3.2.4" evidence="12"/>
<evidence type="ECO:0000256" key="13">
    <source>
        <dbReference type="PIRSR" id="PIRSR039102-1"/>
    </source>
</evidence>
<keyword evidence="8 12" id="KW-0133">Cell shape</keyword>
<keyword evidence="9 12" id="KW-0573">Peptidoglycan synthesis</keyword>
<dbReference type="GO" id="GO:0071555">
    <property type="term" value="P:cell wall organization"/>
    <property type="evidence" value="ECO:0007669"/>
    <property type="project" value="UniProtKB-KW"/>
</dbReference>
<evidence type="ECO:0000256" key="4">
    <source>
        <dbReference type="ARBA" id="ARBA00022723"/>
    </source>
</evidence>
<feature type="binding site" evidence="15">
    <location>
        <position position="292"/>
    </location>
    <ligand>
        <name>Mg(2+)</name>
        <dbReference type="ChEBI" id="CHEBI:18420"/>
        <label>1</label>
    </ligand>
</feature>
<comment type="function">
    <text evidence="12">Cell wall formation.</text>
</comment>
<feature type="binding site" evidence="15">
    <location>
        <position position="306"/>
    </location>
    <ligand>
        <name>Mg(2+)</name>
        <dbReference type="ChEBI" id="CHEBI:18420"/>
        <label>1</label>
    </ligand>
</feature>
<dbReference type="GO" id="GO:0008716">
    <property type="term" value="F:D-alanine-D-alanine ligase activity"/>
    <property type="evidence" value="ECO:0007669"/>
    <property type="project" value="UniProtKB-UniRule"/>
</dbReference>
<dbReference type="PROSITE" id="PS00843">
    <property type="entry name" value="DALA_DALA_LIGASE_1"/>
    <property type="match status" value="1"/>
</dbReference>
<evidence type="ECO:0000256" key="1">
    <source>
        <dbReference type="ARBA" id="ARBA00001936"/>
    </source>
</evidence>
<dbReference type="OrthoDB" id="9813261at2"/>
<feature type="active site" evidence="13">
    <location>
        <position position="317"/>
    </location>
</feature>
<dbReference type="GO" id="GO:0009252">
    <property type="term" value="P:peptidoglycan biosynthetic process"/>
    <property type="evidence" value="ECO:0007669"/>
    <property type="project" value="UniProtKB-UniRule"/>
</dbReference>
<comment type="similarity">
    <text evidence="2 12">Belongs to the D-alanine--D-alanine ligase family.</text>
</comment>
<dbReference type="NCBIfam" id="TIGR01205">
    <property type="entry name" value="D_ala_D_alaTIGR"/>
    <property type="match status" value="1"/>
</dbReference>
<feature type="binding site" evidence="14">
    <location>
        <begin position="212"/>
        <end position="219"/>
    </location>
    <ligand>
        <name>ATP</name>
        <dbReference type="ChEBI" id="CHEBI:30616"/>
    </ligand>
</feature>
<dbReference type="Pfam" id="PF07478">
    <property type="entry name" value="Dala_Dala_lig_C"/>
    <property type="match status" value="1"/>
</dbReference>
<dbReference type="AlphaFoldDB" id="A0A1H2Q8B2"/>
<keyword evidence="11 12" id="KW-0961">Cell wall biogenesis/degradation</keyword>
<dbReference type="InterPro" id="IPR000291">
    <property type="entry name" value="D-Ala_lig_Van_CS"/>
</dbReference>
<evidence type="ECO:0000256" key="9">
    <source>
        <dbReference type="ARBA" id="ARBA00022984"/>
    </source>
</evidence>
<dbReference type="PROSITE" id="PS50975">
    <property type="entry name" value="ATP_GRASP"/>
    <property type="match status" value="1"/>
</dbReference>
<evidence type="ECO:0000256" key="6">
    <source>
        <dbReference type="ARBA" id="ARBA00022840"/>
    </source>
</evidence>
<feature type="active site" evidence="13">
    <location>
        <position position="182"/>
    </location>
</feature>
<dbReference type="eggNOG" id="COG1181">
    <property type="taxonomic scope" value="Bacteria"/>
</dbReference>
<protein>
    <recommendedName>
        <fullName evidence="12">D-alanine--D-alanine ligase</fullName>
        <ecNumber evidence="12">6.3.2.4</ecNumber>
    </recommendedName>
    <alternativeName>
        <fullName evidence="12">D-Ala-D-Ala ligase</fullName>
    </alternativeName>
    <alternativeName>
        <fullName evidence="12">D-alanylalanine synthetase</fullName>
    </alternativeName>
</protein>
<comment type="pathway">
    <text evidence="12">Cell wall biogenesis; peptidoglycan biosynthesis.</text>
</comment>
<evidence type="ECO:0000256" key="16">
    <source>
        <dbReference type="PROSITE-ProRule" id="PRU00409"/>
    </source>
</evidence>
<dbReference type="GO" id="GO:0005829">
    <property type="term" value="C:cytosol"/>
    <property type="evidence" value="ECO:0007669"/>
    <property type="project" value="TreeGrafter"/>
</dbReference>
<keyword evidence="7 15" id="KW-0460">Magnesium</keyword>
<dbReference type="GO" id="GO:0005524">
    <property type="term" value="F:ATP binding"/>
    <property type="evidence" value="ECO:0007669"/>
    <property type="project" value="UniProtKB-UniRule"/>
</dbReference>
<dbReference type="GO" id="GO:0046872">
    <property type="term" value="F:metal ion binding"/>
    <property type="evidence" value="ECO:0007669"/>
    <property type="project" value="UniProtKB-KW"/>
</dbReference>
<feature type="binding site" evidence="14">
    <location>
        <begin position="174"/>
        <end position="176"/>
    </location>
    <ligand>
        <name>ATP</name>
        <dbReference type="ChEBI" id="CHEBI:30616"/>
    </ligand>
</feature>
<dbReference type="InterPro" id="IPR005905">
    <property type="entry name" value="D_ala_D_ala"/>
</dbReference>
<dbReference type="RefSeq" id="WP_074688428.1">
    <property type="nucleotide sequence ID" value="NZ_FNNF01000002.1"/>
</dbReference>
<feature type="binding site" evidence="14">
    <location>
        <begin position="305"/>
        <end position="306"/>
    </location>
    <ligand>
        <name>ATP</name>
        <dbReference type="ChEBI" id="CHEBI:30616"/>
    </ligand>
</feature>
<evidence type="ECO:0000256" key="2">
    <source>
        <dbReference type="ARBA" id="ARBA00010871"/>
    </source>
</evidence>
<dbReference type="UniPathway" id="UPA00219"/>
<proteinExistence type="inferred from homology"/>
<dbReference type="Pfam" id="PF01820">
    <property type="entry name" value="Dala_Dala_lig_N"/>
    <property type="match status" value="1"/>
</dbReference>
<dbReference type="NCBIfam" id="NF002528">
    <property type="entry name" value="PRK01966.1-4"/>
    <property type="match status" value="1"/>
</dbReference>
<organism evidence="18 19">
    <name type="scientific">Kandleria vitulina</name>
    <dbReference type="NCBI Taxonomy" id="1630"/>
    <lineage>
        <taxon>Bacteria</taxon>
        <taxon>Bacillati</taxon>
        <taxon>Bacillota</taxon>
        <taxon>Erysipelotrichia</taxon>
        <taxon>Erysipelotrichales</taxon>
        <taxon>Coprobacillaceae</taxon>
        <taxon>Kandleria</taxon>
    </lineage>
</organism>
<keyword evidence="3 12" id="KW-0436">Ligase</keyword>
<feature type="domain" description="ATP-grasp" evidence="17">
    <location>
        <begin position="124"/>
        <end position="339"/>
    </location>
</feature>
<dbReference type="InterPro" id="IPR016185">
    <property type="entry name" value="PreATP-grasp_dom_sf"/>
</dbReference>
<sequence length="344" mass="38829">MKLLLVCGGQSTEHSVSRMSCTNIRKKIDDTRYEVTVLGIDQEGTWYHLDDEVKDYASDNWLNNAKEVKEIFEFLRSFDVIFPVLHGMYGEDGTIQGLFEMAGVPYVGCRVNDSANAMDKVITKKLIDAAGIKQVPSLYVKKRFDDEFVIVNDDTTEEKDIVKKVMDTFGVPCFIKASRSGSSVGCYKVNKEEDILPKLKEAGQYDRKILIEKSINATELECAVLGNDDIISSRVGQILPHGEFYTFESKYEDEESATCIPARVDQSIQDTIRKEAVRAFKAIDGHGLARCDFFLDKDTGDLYLNELNTLPGFTNISMYPQLMEDFGISQEELINRLIALALER</sequence>
<dbReference type="HAMAP" id="MF_00047">
    <property type="entry name" value="Dala_Dala_lig"/>
    <property type="match status" value="1"/>
</dbReference>
<dbReference type="PANTHER" id="PTHR23132:SF25">
    <property type="entry name" value="D-ALANINE--D-ALANINE LIGASE A"/>
    <property type="match status" value="1"/>
</dbReference>
<reference evidence="18 19" key="1">
    <citation type="submission" date="2016-10" db="EMBL/GenBank/DDBJ databases">
        <authorList>
            <person name="de Groot N.N."/>
        </authorList>
    </citation>
    <scope>NUCLEOTIDE SEQUENCE [LARGE SCALE GENOMIC DNA]</scope>
    <source>
        <strain evidence="18 19">S3b</strain>
    </source>
</reference>
<dbReference type="FunFam" id="3.30.470.20:FF:000008">
    <property type="entry name" value="D-alanine--D-alanine ligase"/>
    <property type="match status" value="1"/>
</dbReference>
<keyword evidence="10 15" id="KW-0464">Manganese</keyword>
<evidence type="ECO:0000256" key="14">
    <source>
        <dbReference type="PIRSR" id="PIRSR039102-2"/>
    </source>
</evidence>
<feature type="binding site" evidence="15">
    <location>
        <position position="306"/>
    </location>
    <ligand>
        <name>Mg(2+)</name>
        <dbReference type="ChEBI" id="CHEBI:18420"/>
        <label>2</label>
    </ligand>
</feature>
<dbReference type="PIRSF" id="PIRSF039102">
    <property type="entry name" value="Ddl/VanB"/>
    <property type="match status" value="1"/>
</dbReference>
<dbReference type="GO" id="GO:0008360">
    <property type="term" value="P:regulation of cell shape"/>
    <property type="evidence" value="ECO:0007669"/>
    <property type="project" value="UniProtKB-KW"/>
</dbReference>
<evidence type="ECO:0000256" key="12">
    <source>
        <dbReference type="HAMAP-Rule" id="MF_00047"/>
    </source>
</evidence>
<name>A0A1H2Q8B2_9FIRM</name>
<comment type="catalytic activity">
    <reaction evidence="12">
        <text>2 D-alanine + ATP = D-alanyl-D-alanine + ADP + phosphate + H(+)</text>
        <dbReference type="Rhea" id="RHEA:11224"/>
        <dbReference type="ChEBI" id="CHEBI:15378"/>
        <dbReference type="ChEBI" id="CHEBI:30616"/>
        <dbReference type="ChEBI" id="CHEBI:43474"/>
        <dbReference type="ChEBI" id="CHEBI:57416"/>
        <dbReference type="ChEBI" id="CHEBI:57822"/>
        <dbReference type="ChEBI" id="CHEBI:456216"/>
        <dbReference type="EC" id="6.3.2.4"/>
    </reaction>
</comment>
<evidence type="ECO:0000256" key="3">
    <source>
        <dbReference type="ARBA" id="ARBA00022598"/>
    </source>
</evidence>
<evidence type="ECO:0000313" key="19">
    <source>
        <dbReference type="Proteomes" id="UP000182429"/>
    </source>
</evidence>
<dbReference type="Gene3D" id="3.30.1490.20">
    <property type="entry name" value="ATP-grasp fold, A domain"/>
    <property type="match status" value="1"/>
</dbReference>
<evidence type="ECO:0000256" key="10">
    <source>
        <dbReference type="ARBA" id="ARBA00023211"/>
    </source>
</evidence>
<evidence type="ECO:0000256" key="8">
    <source>
        <dbReference type="ARBA" id="ARBA00022960"/>
    </source>
</evidence>
<comment type="subcellular location">
    <subcellularLocation>
        <location evidence="12">Cytoplasm</location>
    </subcellularLocation>
</comment>
<dbReference type="Gene3D" id="3.40.50.20">
    <property type="match status" value="1"/>
</dbReference>
<dbReference type="InterPro" id="IPR011095">
    <property type="entry name" value="Dala_Dala_lig_C"/>
</dbReference>
<feature type="binding site" evidence="14">
    <location>
        <position position="120"/>
    </location>
    <ligand>
        <name>ATP</name>
        <dbReference type="ChEBI" id="CHEBI:30616"/>
    </ligand>
</feature>
<keyword evidence="4 15" id="KW-0479">Metal-binding</keyword>
<feature type="binding site" evidence="14">
    <location>
        <begin position="182"/>
        <end position="183"/>
    </location>
    <ligand>
        <name>ATP</name>
        <dbReference type="ChEBI" id="CHEBI:30616"/>
    </ligand>
</feature>
<keyword evidence="12" id="KW-0963">Cytoplasm</keyword>
<feature type="binding site" evidence="15">
    <location>
        <position position="308"/>
    </location>
    <ligand>
        <name>Mg(2+)</name>
        <dbReference type="ChEBI" id="CHEBI:18420"/>
        <label>2</label>
    </ligand>
</feature>
<evidence type="ECO:0000256" key="5">
    <source>
        <dbReference type="ARBA" id="ARBA00022741"/>
    </source>
</evidence>
<dbReference type="Gene3D" id="3.30.470.20">
    <property type="entry name" value="ATP-grasp fold, B domain"/>
    <property type="match status" value="1"/>
</dbReference>
<accession>A0A1H2Q8B2</accession>
<dbReference type="STRING" id="1630.SAMN05216514_10466"/>
<comment type="cofactor">
    <cofactor evidence="15">
        <name>Mg(2+)</name>
        <dbReference type="ChEBI" id="CHEBI:18420"/>
    </cofactor>
    <cofactor evidence="15">
        <name>Mn(2+)</name>
        <dbReference type="ChEBI" id="CHEBI:29035"/>
    </cofactor>
    <text evidence="15">Binds 2 magnesium or manganese ions per subunit.</text>
</comment>
<dbReference type="PROSITE" id="PS00844">
    <property type="entry name" value="DALA_DALA_LIGASE_2"/>
    <property type="match status" value="1"/>
</dbReference>
<feature type="active site" evidence="13">
    <location>
        <position position="13"/>
    </location>
</feature>
<dbReference type="InterPro" id="IPR011761">
    <property type="entry name" value="ATP-grasp"/>
</dbReference>
<dbReference type="EMBL" id="FNNF01000002">
    <property type="protein sequence ID" value="SDW02934.1"/>
    <property type="molecule type" value="Genomic_DNA"/>
</dbReference>
<dbReference type="PANTHER" id="PTHR23132">
    <property type="entry name" value="D-ALANINE--D-ALANINE LIGASE"/>
    <property type="match status" value="1"/>
</dbReference>
<evidence type="ECO:0000256" key="11">
    <source>
        <dbReference type="ARBA" id="ARBA00023316"/>
    </source>
</evidence>
<keyword evidence="6 16" id="KW-0067">ATP-binding</keyword>
<dbReference type="SUPFAM" id="SSF56059">
    <property type="entry name" value="Glutathione synthetase ATP-binding domain-like"/>
    <property type="match status" value="1"/>
</dbReference>